<gene>
    <name evidence="2" type="ORF">DLJ82_7414</name>
</gene>
<accession>A0A2Z4YRH4</accession>
<feature type="region of interest" description="Disordered" evidence="1">
    <location>
        <begin position="134"/>
        <end position="154"/>
    </location>
</feature>
<keyword evidence="2" id="KW-0614">Plasmid</keyword>
<dbReference type="AlphaFoldDB" id="A0A2Z4YRH4"/>
<name>A0A2Z4YRH4_RHILE</name>
<reference evidence="2 3" key="1">
    <citation type="submission" date="2018-07" db="EMBL/GenBank/DDBJ databases">
        <title>Rhizobium leguminosarum strain:ATCC 14479 Genome sequencing and assembly.</title>
        <authorList>
            <person name="Chakraborty R."/>
        </authorList>
    </citation>
    <scope>NUCLEOTIDE SEQUENCE [LARGE SCALE GENOMIC DNA]</scope>
    <source>
        <strain evidence="2 3">ATCC 14479</strain>
        <plasmid evidence="3">Plasmid unnamed2</plasmid>
    </source>
</reference>
<dbReference type="Proteomes" id="UP000251166">
    <property type="component" value="Plasmid unnamed2"/>
</dbReference>
<proteinExistence type="predicted"/>
<geneLocation type="plasmid" evidence="2 3">
    <name>unnamed2</name>
</geneLocation>
<evidence type="ECO:0000256" key="1">
    <source>
        <dbReference type="SAM" id="MobiDB-lite"/>
    </source>
</evidence>
<protein>
    <submittedName>
        <fullName evidence="2">Putative integral membrane protein</fullName>
    </submittedName>
</protein>
<dbReference type="EMBL" id="CP030762">
    <property type="protein sequence ID" value="AXA43659.1"/>
    <property type="molecule type" value="Genomic_DNA"/>
</dbReference>
<sequence length="181" mass="19453">MPPPVMAGQRYRSLSRCGAGLLCRDSVSVIGILRAGVSVGFIQLFELGVGCAGVLSYRNMRFVDCVMLDRRIRLIVGAGPDAVGECIFVLAAMLHVLGQLLGQLRVIWCEKGCRMHETFFVEVLDKGSAGVPDARAGNDTLPPQDASSAGRDRHRGIAPCPCSEDRLRRGDVKLMIAQGLG</sequence>
<evidence type="ECO:0000313" key="3">
    <source>
        <dbReference type="Proteomes" id="UP000251166"/>
    </source>
</evidence>
<organism evidence="2 3">
    <name type="scientific">Rhizobium leguminosarum</name>
    <dbReference type="NCBI Taxonomy" id="384"/>
    <lineage>
        <taxon>Bacteria</taxon>
        <taxon>Pseudomonadati</taxon>
        <taxon>Pseudomonadota</taxon>
        <taxon>Alphaproteobacteria</taxon>
        <taxon>Hyphomicrobiales</taxon>
        <taxon>Rhizobiaceae</taxon>
        <taxon>Rhizobium/Agrobacterium group</taxon>
        <taxon>Rhizobium</taxon>
    </lineage>
</organism>
<evidence type="ECO:0000313" key="2">
    <source>
        <dbReference type="EMBL" id="AXA43659.1"/>
    </source>
</evidence>